<reference evidence="7" key="1">
    <citation type="journal article" date="2015" name="Nature">
        <title>Complex archaea that bridge the gap between prokaryotes and eukaryotes.</title>
        <authorList>
            <person name="Spang A."/>
            <person name="Saw J.H."/>
            <person name="Jorgensen S.L."/>
            <person name="Zaremba-Niedzwiedzka K."/>
            <person name="Martijn J."/>
            <person name="Lind A.E."/>
            <person name="van Eijk R."/>
            <person name="Schleper C."/>
            <person name="Guy L."/>
            <person name="Ettema T.J."/>
        </authorList>
    </citation>
    <scope>NUCLEOTIDE SEQUENCE</scope>
</reference>
<dbReference type="GO" id="GO:0015288">
    <property type="term" value="F:porin activity"/>
    <property type="evidence" value="ECO:0007669"/>
    <property type="project" value="TreeGrafter"/>
</dbReference>
<evidence type="ECO:0008006" key="8">
    <source>
        <dbReference type="Google" id="ProtNLM"/>
    </source>
</evidence>
<evidence type="ECO:0000256" key="5">
    <source>
        <dbReference type="ARBA" id="ARBA00023136"/>
    </source>
</evidence>
<dbReference type="PANTHER" id="PTHR30026:SF20">
    <property type="entry name" value="OUTER MEMBRANE PROTEIN TOLC"/>
    <property type="match status" value="1"/>
</dbReference>
<dbReference type="PANTHER" id="PTHR30026">
    <property type="entry name" value="OUTER MEMBRANE PROTEIN TOLC"/>
    <property type="match status" value="1"/>
</dbReference>
<evidence type="ECO:0000256" key="3">
    <source>
        <dbReference type="ARBA" id="ARBA00022452"/>
    </source>
</evidence>
<keyword evidence="4" id="KW-0812">Transmembrane</keyword>
<accession>A0A0F9KU98</accession>
<dbReference type="EMBL" id="LAZR01012664">
    <property type="protein sequence ID" value="KKM25688.1"/>
    <property type="molecule type" value="Genomic_DNA"/>
</dbReference>
<keyword evidence="6" id="KW-0998">Cell outer membrane</keyword>
<evidence type="ECO:0000256" key="4">
    <source>
        <dbReference type="ARBA" id="ARBA00022692"/>
    </source>
</evidence>
<dbReference type="InterPro" id="IPR003423">
    <property type="entry name" value="OMP_efflux"/>
</dbReference>
<dbReference type="Pfam" id="PF02321">
    <property type="entry name" value="OEP"/>
    <property type="match status" value="1"/>
</dbReference>
<keyword evidence="2" id="KW-0813">Transport</keyword>
<comment type="subcellular location">
    <subcellularLocation>
        <location evidence="1">Cell outer membrane</location>
    </subcellularLocation>
</comment>
<evidence type="ECO:0000313" key="7">
    <source>
        <dbReference type="EMBL" id="KKM25688.1"/>
    </source>
</evidence>
<evidence type="ECO:0000256" key="2">
    <source>
        <dbReference type="ARBA" id="ARBA00022448"/>
    </source>
</evidence>
<gene>
    <name evidence="7" type="ORF">LCGC14_1592490</name>
</gene>
<dbReference type="InterPro" id="IPR051906">
    <property type="entry name" value="TolC-like"/>
</dbReference>
<dbReference type="GO" id="GO:1990281">
    <property type="term" value="C:efflux pump complex"/>
    <property type="evidence" value="ECO:0007669"/>
    <property type="project" value="TreeGrafter"/>
</dbReference>
<dbReference type="AlphaFoldDB" id="A0A0F9KU98"/>
<evidence type="ECO:0000256" key="1">
    <source>
        <dbReference type="ARBA" id="ARBA00004442"/>
    </source>
</evidence>
<organism evidence="7">
    <name type="scientific">marine sediment metagenome</name>
    <dbReference type="NCBI Taxonomy" id="412755"/>
    <lineage>
        <taxon>unclassified sequences</taxon>
        <taxon>metagenomes</taxon>
        <taxon>ecological metagenomes</taxon>
    </lineage>
</organism>
<evidence type="ECO:0000256" key="6">
    <source>
        <dbReference type="ARBA" id="ARBA00023237"/>
    </source>
</evidence>
<dbReference type="GO" id="GO:0009279">
    <property type="term" value="C:cell outer membrane"/>
    <property type="evidence" value="ECO:0007669"/>
    <property type="project" value="UniProtKB-SubCell"/>
</dbReference>
<name>A0A0F9KU98_9ZZZZ</name>
<feature type="non-terminal residue" evidence="7">
    <location>
        <position position="351"/>
    </location>
</feature>
<dbReference type="Gene3D" id="1.20.1600.10">
    <property type="entry name" value="Outer membrane efflux proteins (OEP)"/>
    <property type="match status" value="1"/>
</dbReference>
<dbReference type="SUPFAM" id="SSF56954">
    <property type="entry name" value="Outer membrane efflux proteins (OEP)"/>
    <property type="match status" value="1"/>
</dbReference>
<proteinExistence type="predicted"/>
<comment type="caution">
    <text evidence="7">The sequence shown here is derived from an EMBL/GenBank/DDBJ whole genome shotgun (WGS) entry which is preliminary data.</text>
</comment>
<keyword evidence="5" id="KW-0472">Membrane</keyword>
<dbReference type="GO" id="GO:0015562">
    <property type="term" value="F:efflux transmembrane transporter activity"/>
    <property type="evidence" value="ECO:0007669"/>
    <property type="project" value="InterPro"/>
</dbReference>
<sequence length="351" mass="38709">MRTFIFYIFMAAALAAPQQAKALTIEEAVGLALKNNHAIKRTAFEYDSARHGVGEARAGFLPSLTASYTYAESSEDAYGGQNGSSVGTITAAYNVFRGFRDTNSEREARARATAARYQARSMRAEVALAARRRYTEVLRAEGALKTATEGVDLLERQKSDAELFYREGLIARNELLKVAVELAIARQNLLEAKGGHTIALRSLEKTIGTEIPEGEELVPLTMEPESMMEMDTEAMEKELLENRSELKYLRQSREAYDHAASVAGGAMLPSVDLSVSYYKYGDSPAIGGRDNSYDSATVSMITASWTLFDGMRSYNSRSRLRFMGRAAWERLKGTLVGSVIGLPLALVFYYC</sequence>
<keyword evidence="3" id="KW-1134">Transmembrane beta strand</keyword>
<protein>
    <recommendedName>
        <fullName evidence="8">TolC family protein</fullName>
    </recommendedName>
</protein>